<dbReference type="InterPro" id="IPR018060">
    <property type="entry name" value="HTH_AraC"/>
</dbReference>
<keyword evidence="7" id="KW-0234">DNA repair</keyword>
<dbReference type="EMBL" id="JAVTTP010000001">
    <property type="protein sequence ID" value="MDT7827509.1"/>
    <property type="molecule type" value="Genomic_DNA"/>
</dbReference>
<dbReference type="RefSeq" id="WP_314016769.1">
    <property type="nucleotide sequence ID" value="NZ_JAVTTP010000001.1"/>
</dbReference>
<dbReference type="Pfam" id="PF01035">
    <property type="entry name" value="DNA_binding_1"/>
    <property type="match status" value="1"/>
</dbReference>
<comment type="catalytic activity">
    <reaction evidence="8">
        <text>a 6-O-methyl-2'-deoxyguanosine in DNA + L-cysteinyl-[protein] = S-methyl-L-cysteinyl-[protein] + a 2'-deoxyguanosine in DNA</text>
        <dbReference type="Rhea" id="RHEA:24000"/>
        <dbReference type="Rhea" id="RHEA-COMP:10131"/>
        <dbReference type="Rhea" id="RHEA-COMP:10132"/>
        <dbReference type="Rhea" id="RHEA-COMP:11367"/>
        <dbReference type="Rhea" id="RHEA-COMP:11368"/>
        <dbReference type="ChEBI" id="CHEBI:29950"/>
        <dbReference type="ChEBI" id="CHEBI:82612"/>
        <dbReference type="ChEBI" id="CHEBI:85445"/>
        <dbReference type="ChEBI" id="CHEBI:85448"/>
        <dbReference type="EC" id="2.1.1.63"/>
    </reaction>
</comment>
<keyword evidence="2 11" id="KW-0489">Methyltransferase</keyword>
<evidence type="ECO:0000256" key="9">
    <source>
        <dbReference type="SAM" id="MobiDB-lite"/>
    </source>
</evidence>
<dbReference type="Proteomes" id="UP001250656">
    <property type="component" value="Unassembled WGS sequence"/>
</dbReference>
<evidence type="ECO:0000256" key="3">
    <source>
        <dbReference type="ARBA" id="ARBA00022679"/>
    </source>
</evidence>
<dbReference type="Pfam" id="PF02870">
    <property type="entry name" value="Methyltransf_1N"/>
    <property type="match status" value="1"/>
</dbReference>
<proteinExistence type="predicted"/>
<dbReference type="SUPFAM" id="SSF46767">
    <property type="entry name" value="Methylated DNA-protein cysteine methyltransferase, C-terminal domain"/>
    <property type="match status" value="1"/>
</dbReference>
<sequence>MTAQEQIDFKRIARAIAYIKTHYKSRPSLGEIAEYLHMSSYHFQRMFTDWAGVSPKKFIQYLSIGYAKRLLQDKQATLFDTALETGLSGTGRLHDLFVNIEGMTPGEFKSGGENLSINYSFAESPFGNIIVASTSKGICHMAFYGDGENDLSGNNSKGRGKNLAGTCNDTWASEDDHERRGDRQDDQKSKDAALLQLQKRFPNANYRQVVDSIQQNALFIFQHDWSQLDQIKLHLNATPFQLKVWEALLKIPMGDVSTYGTIAKEIGKPKASRAVGTAIGTNPVAFLIPCHRVIRASGNLGGYMWGDTRKSALIGWEAARRNGE</sequence>
<comment type="catalytic activity">
    <reaction evidence="1">
        <text>a 4-O-methyl-thymidine in DNA + L-cysteinyl-[protein] = a thymidine in DNA + S-methyl-L-cysteinyl-[protein]</text>
        <dbReference type="Rhea" id="RHEA:53428"/>
        <dbReference type="Rhea" id="RHEA-COMP:10131"/>
        <dbReference type="Rhea" id="RHEA-COMP:10132"/>
        <dbReference type="Rhea" id="RHEA-COMP:13555"/>
        <dbReference type="Rhea" id="RHEA-COMP:13556"/>
        <dbReference type="ChEBI" id="CHEBI:29950"/>
        <dbReference type="ChEBI" id="CHEBI:82612"/>
        <dbReference type="ChEBI" id="CHEBI:137386"/>
        <dbReference type="ChEBI" id="CHEBI:137387"/>
        <dbReference type="EC" id="2.1.1.63"/>
    </reaction>
</comment>
<gene>
    <name evidence="11" type="ORF">RQM65_02375</name>
</gene>
<evidence type="ECO:0000256" key="7">
    <source>
        <dbReference type="ARBA" id="ARBA00023204"/>
    </source>
</evidence>
<keyword evidence="3 11" id="KW-0808">Transferase</keyword>
<accession>A0ABU3L198</accession>
<dbReference type="NCBIfam" id="TIGR00589">
    <property type="entry name" value="ogt"/>
    <property type="match status" value="1"/>
</dbReference>
<dbReference type="EC" id="2.1.1.63" evidence="11"/>
<dbReference type="Gene3D" id="3.30.160.70">
    <property type="entry name" value="Methylated DNA-protein cysteine methyltransferase domain"/>
    <property type="match status" value="1"/>
</dbReference>
<dbReference type="CDD" id="cd06445">
    <property type="entry name" value="ATase"/>
    <property type="match status" value="1"/>
</dbReference>
<evidence type="ECO:0000256" key="2">
    <source>
        <dbReference type="ARBA" id="ARBA00022603"/>
    </source>
</evidence>
<name>A0ABU3L198_9FLAO</name>
<dbReference type="PROSITE" id="PS01124">
    <property type="entry name" value="HTH_ARAC_FAMILY_2"/>
    <property type="match status" value="1"/>
</dbReference>
<feature type="region of interest" description="Disordered" evidence="9">
    <location>
        <begin position="168"/>
        <end position="189"/>
    </location>
</feature>
<dbReference type="InterPro" id="IPR036217">
    <property type="entry name" value="MethylDNA_cys_MeTrfase_DNAb"/>
</dbReference>
<dbReference type="GO" id="GO:0003908">
    <property type="term" value="F:methylated-DNA-[protein]-cysteine S-methyltransferase activity"/>
    <property type="evidence" value="ECO:0007669"/>
    <property type="project" value="UniProtKB-EC"/>
</dbReference>
<keyword evidence="5" id="KW-0805">Transcription regulation</keyword>
<evidence type="ECO:0000256" key="4">
    <source>
        <dbReference type="ARBA" id="ARBA00022763"/>
    </source>
</evidence>
<dbReference type="Gene3D" id="1.10.10.10">
    <property type="entry name" value="Winged helix-like DNA-binding domain superfamily/Winged helix DNA-binding domain"/>
    <property type="match status" value="1"/>
</dbReference>
<evidence type="ECO:0000313" key="11">
    <source>
        <dbReference type="EMBL" id="MDT7827509.1"/>
    </source>
</evidence>
<keyword evidence="4" id="KW-0227">DNA damage</keyword>
<dbReference type="SMART" id="SM00342">
    <property type="entry name" value="HTH_ARAC"/>
    <property type="match status" value="1"/>
</dbReference>
<dbReference type="Gene3D" id="1.10.10.60">
    <property type="entry name" value="Homeodomain-like"/>
    <property type="match status" value="1"/>
</dbReference>
<dbReference type="PROSITE" id="PS00374">
    <property type="entry name" value="MGMT"/>
    <property type="match status" value="1"/>
</dbReference>
<protein>
    <submittedName>
        <fullName evidence="11">Methylated-DNA--[protein]-cysteine S-methyltransferase</fullName>
        <ecNumber evidence="11">2.1.1.63</ecNumber>
    </submittedName>
</protein>
<dbReference type="InterPro" id="IPR008332">
    <property type="entry name" value="MethylG_MeTrfase_N"/>
</dbReference>
<dbReference type="InterPro" id="IPR036631">
    <property type="entry name" value="MGMT_N_sf"/>
</dbReference>
<evidence type="ECO:0000256" key="1">
    <source>
        <dbReference type="ARBA" id="ARBA00001286"/>
    </source>
</evidence>
<evidence type="ECO:0000313" key="12">
    <source>
        <dbReference type="Proteomes" id="UP001250656"/>
    </source>
</evidence>
<evidence type="ECO:0000256" key="6">
    <source>
        <dbReference type="ARBA" id="ARBA00023163"/>
    </source>
</evidence>
<organism evidence="11 12">
    <name type="scientific">Pricia mediterranea</name>
    <dbReference type="NCBI Taxonomy" id="3076079"/>
    <lineage>
        <taxon>Bacteria</taxon>
        <taxon>Pseudomonadati</taxon>
        <taxon>Bacteroidota</taxon>
        <taxon>Flavobacteriia</taxon>
        <taxon>Flavobacteriales</taxon>
        <taxon>Flavobacteriaceae</taxon>
        <taxon>Pricia</taxon>
    </lineage>
</organism>
<evidence type="ECO:0000256" key="5">
    <source>
        <dbReference type="ARBA" id="ARBA00023015"/>
    </source>
</evidence>
<feature type="compositionally biased region" description="Basic and acidic residues" evidence="9">
    <location>
        <begin position="174"/>
        <end position="189"/>
    </location>
</feature>
<evidence type="ECO:0000259" key="10">
    <source>
        <dbReference type="PROSITE" id="PS01124"/>
    </source>
</evidence>
<dbReference type="InterPro" id="IPR009057">
    <property type="entry name" value="Homeodomain-like_sf"/>
</dbReference>
<reference evidence="11 12" key="1">
    <citation type="submission" date="2023-09" db="EMBL/GenBank/DDBJ databases">
        <title>Novel taxa isolated from Blanes Bay.</title>
        <authorList>
            <person name="Rey-Velasco X."/>
            <person name="Lucena T."/>
        </authorList>
    </citation>
    <scope>NUCLEOTIDE SEQUENCE [LARGE SCALE GENOMIC DNA]</scope>
    <source>
        <strain evidence="11 12">S334</strain>
    </source>
</reference>
<dbReference type="PANTHER" id="PTHR10815">
    <property type="entry name" value="METHYLATED-DNA--PROTEIN-CYSTEINE METHYLTRANSFERASE"/>
    <property type="match status" value="1"/>
</dbReference>
<dbReference type="PANTHER" id="PTHR10815:SF13">
    <property type="entry name" value="METHYLATED-DNA--PROTEIN-CYSTEINE METHYLTRANSFERASE"/>
    <property type="match status" value="1"/>
</dbReference>
<dbReference type="SUPFAM" id="SSF53155">
    <property type="entry name" value="Methylated DNA-protein cysteine methyltransferase domain"/>
    <property type="match status" value="1"/>
</dbReference>
<dbReference type="InterPro" id="IPR014048">
    <property type="entry name" value="MethylDNA_cys_MeTrfase_DNA-bd"/>
</dbReference>
<keyword evidence="12" id="KW-1185">Reference proteome</keyword>
<dbReference type="SUPFAM" id="SSF46689">
    <property type="entry name" value="Homeodomain-like"/>
    <property type="match status" value="1"/>
</dbReference>
<comment type="caution">
    <text evidence="11">The sequence shown here is derived from an EMBL/GenBank/DDBJ whole genome shotgun (WGS) entry which is preliminary data.</text>
</comment>
<dbReference type="InterPro" id="IPR001497">
    <property type="entry name" value="MethylDNA_cys_MeTrfase_AS"/>
</dbReference>
<dbReference type="InterPro" id="IPR036388">
    <property type="entry name" value="WH-like_DNA-bd_sf"/>
</dbReference>
<dbReference type="GO" id="GO:0032259">
    <property type="term" value="P:methylation"/>
    <property type="evidence" value="ECO:0007669"/>
    <property type="project" value="UniProtKB-KW"/>
</dbReference>
<feature type="domain" description="HTH araC/xylS-type" evidence="10">
    <location>
        <begin position="13"/>
        <end position="111"/>
    </location>
</feature>
<evidence type="ECO:0000256" key="8">
    <source>
        <dbReference type="ARBA" id="ARBA00049348"/>
    </source>
</evidence>
<keyword evidence="6" id="KW-0804">Transcription</keyword>
<dbReference type="Pfam" id="PF12833">
    <property type="entry name" value="HTH_18"/>
    <property type="match status" value="1"/>
</dbReference>